<dbReference type="Gene3D" id="3.40.50.12790">
    <property type="entry name" value="FHIPEP family, domain 4"/>
    <property type="match status" value="1"/>
</dbReference>
<feature type="transmembrane region" description="Helical" evidence="1">
    <location>
        <begin position="43"/>
        <end position="62"/>
    </location>
</feature>
<gene>
    <name evidence="2" type="primary">flhA</name>
    <name evidence="2" type="ORF">ebA702</name>
</gene>
<keyword evidence="1" id="KW-0812">Transmembrane</keyword>
<dbReference type="PANTHER" id="PTHR30161">
    <property type="entry name" value="FLAGELLAR EXPORT PROTEIN, MEMBRANE FLHA SUBUNIT-RELATED"/>
    <property type="match status" value="1"/>
</dbReference>
<dbReference type="HOGENOM" id="CLU_1329695_0_0_4"/>
<evidence type="ECO:0000313" key="3">
    <source>
        <dbReference type="Proteomes" id="UP000006552"/>
    </source>
</evidence>
<protein>
    <submittedName>
        <fullName evidence="2">Flagellar biosynthesis protein flha</fullName>
    </submittedName>
</protein>
<keyword evidence="1" id="KW-0472">Membrane</keyword>
<dbReference type="GO" id="GO:0005886">
    <property type="term" value="C:plasma membrane"/>
    <property type="evidence" value="ECO:0007669"/>
    <property type="project" value="TreeGrafter"/>
</dbReference>
<organism evidence="2 3">
    <name type="scientific">Aromatoleum aromaticum (strain DSM 19018 / LMG 30748 / EbN1)</name>
    <name type="common">Azoarcus sp. (strain EbN1)</name>
    <dbReference type="NCBI Taxonomy" id="76114"/>
    <lineage>
        <taxon>Bacteria</taxon>
        <taxon>Pseudomonadati</taxon>
        <taxon>Pseudomonadota</taxon>
        <taxon>Betaproteobacteria</taxon>
        <taxon>Rhodocyclales</taxon>
        <taxon>Rhodocyclaceae</taxon>
        <taxon>Aromatoleum</taxon>
    </lineage>
</organism>
<dbReference type="OrthoDB" id="9759185at2"/>
<feature type="transmembrane region" description="Helical" evidence="1">
    <location>
        <begin position="16"/>
        <end position="36"/>
    </location>
</feature>
<keyword evidence="3" id="KW-1185">Reference proteome</keyword>
<dbReference type="eggNOG" id="COG1298">
    <property type="taxonomic scope" value="Bacteria"/>
</dbReference>
<sequence length="206" mass="22089">MFEALNLRALMAPANLRMLGAPVFIIMVLSMMVLPLPAFALDVFFTFNIAISVMVMLVAMYTKKPLEFSVFPTVLLVTTLLRLALNVASTRIVLLEGHTGPDAAGKVMALDPSLERILGQAVGAGGGEGGVIEPSLADGLLRHAAEVAQRQEDIGLPPVLLVPPQLRWLLSRFLRRAVPSLKVIANSEVPETRTIRVTAMVGGAAR</sequence>
<keyword evidence="1" id="KW-1133">Transmembrane helix</keyword>
<dbReference type="InterPro" id="IPR001712">
    <property type="entry name" value="T3SS_FHIPEP"/>
</dbReference>
<evidence type="ECO:0000256" key="1">
    <source>
        <dbReference type="SAM" id="Phobius"/>
    </source>
</evidence>
<dbReference type="InterPro" id="IPR042196">
    <property type="entry name" value="FHIPEP_4"/>
</dbReference>
<dbReference type="KEGG" id="eba:ebA702"/>
<reference evidence="2 3" key="1">
    <citation type="journal article" date="2005" name="Arch. Microbiol.">
        <title>The genome sequence of an anaerobic aromatic-degrading denitrifying bacterium, strain EbN1.</title>
        <authorList>
            <person name="Rabus R."/>
            <person name="Kube M."/>
            <person name="Heider J."/>
            <person name="Beck A."/>
            <person name="Heitmann K."/>
            <person name="Widdel F."/>
            <person name="Reinhardt R."/>
        </authorList>
    </citation>
    <scope>NUCLEOTIDE SEQUENCE [LARGE SCALE GENOMIC DNA]</scope>
    <source>
        <strain evidence="2 3">EbN1</strain>
    </source>
</reference>
<dbReference type="Pfam" id="PF00771">
    <property type="entry name" value="FHIPEP"/>
    <property type="match status" value="1"/>
</dbReference>
<dbReference type="STRING" id="76114.ebA702"/>
<evidence type="ECO:0000313" key="2">
    <source>
        <dbReference type="EMBL" id="CAI06483.1"/>
    </source>
</evidence>
<dbReference type="GO" id="GO:0009306">
    <property type="term" value="P:protein secretion"/>
    <property type="evidence" value="ECO:0007669"/>
    <property type="project" value="InterPro"/>
</dbReference>
<dbReference type="GO" id="GO:0044780">
    <property type="term" value="P:bacterial-type flagellum assembly"/>
    <property type="evidence" value="ECO:0007669"/>
    <property type="project" value="TreeGrafter"/>
</dbReference>
<name>Q5P877_AROAE</name>
<dbReference type="PRINTS" id="PR00949">
    <property type="entry name" value="TYPE3IMAPROT"/>
</dbReference>
<feature type="transmembrane region" description="Helical" evidence="1">
    <location>
        <begin position="68"/>
        <end position="85"/>
    </location>
</feature>
<keyword evidence="2" id="KW-0966">Cell projection</keyword>
<keyword evidence="2" id="KW-0282">Flagellum</keyword>
<dbReference type="AlphaFoldDB" id="Q5P877"/>
<dbReference type="PANTHER" id="PTHR30161:SF1">
    <property type="entry name" value="FLAGELLAR BIOSYNTHESIS PROTEIN FLHA-RELATED"/>
    <property type="match status" value="1"/>
</dbReference>
<dbReference type="Proteomes" id="UP000006552">
    <property type="component" value="Chromosome"/>
</dbReference>
<keyword evidence="2" id="KW-0969">Cilium</keyword>
<proteinExistence type="predicted"/>
<accession>Q5P877</accession>
<dbReference type="EMBL" id="CR555306">
    <property type="protein sequence ID" value="CAI06483.1"/>
    <property type="molecule type" value="Genomic_DNA"/>
</dbReference>